<feature type="transmembrane region" description="Helical" evidence="7">
    <location>
        <begin position="142"/>
        <end position="164"/>
    </location>
</feature>
<evidence type="ECO:0000256" key="5">
    <source>
        <dbReference type="ARBA" id="ARBA00023136"/>
    </source>
</evidence>
<feature type="compositionally biased region" description="Polar residues" evidence="6">
    <location>
        <begin position="28"/>
        <end position="41"/>
    </location>
</feature>
<feature type="transmembrane region" description="Helical" evidence="7">
    <location>
        <begin position="367"/>
        <end position="385"/>
    </location>
</feature>
<accession>A0A3P5WUV7</accession>
<evidence type="ECO:0000259" key="8">
    <source>
        <dbReference type="Pfam" id="PF04024"/>
    </source>
</evidence>
<feature type="compositionally biased region" description="Gly residues" evidence="6">
    <location>
        <begin position="273"/>
        <end position="289"/>
    </location>
</feature>
<organism evidence="9 10">
    <name type="scientific">Arthrobacter ulcerisalmonis</name>
    <dbReference type="NCBI Taxonomy" id="2483813"/>
    <lineage>
        <taxon>Bacteria</taxon>
        <taxon>Bacillati</taxon>
        <taxon>Actinomycetota</taxon>
        <taxon>Actinomycetes</taxon>
        <taxon>Micrococcales</taxon>
        <taxon>Micrococcaceae</taxon>
        <taxon>Arthrobacter</taxon>
    </lineage>
</organism>
<gene>
    <name evidence="9" type="ORF">PSET11_01087</name>
</gene>
<evidence type="ECO:0000256" key="7">
    <source>
        <dbReference type="SAM" id="Phobius"/>
    </source>
</evidence>
<keyword evidence="5 7" id="KW-0472">Membrane</keyword>
<evidence type="ECO:0000256" key="6">
    <source>
        <dbReference type="SAM" id="MobiDB-lite"/>
    </source>
</evidence>
<evidence type="ECO:0000313" key="10">
    <source>
        <dbReference type="Proteomes" id="UP000280861"/>
    </source>
</evidence>
<feature type="region of interest" description="Disordered" evidence="6">
    <location>
        <begin position="198"/>
        <end position="224"/>
    </location>
</feature>
<sequence length="502" mass="51125">MNSQNPTPDDPQRPDSSPSDGSEAAGGSQPTEPLPSSTAPTMDQPFTPAPGSVPAAGSSDFFGWVRGHGIYRGDDRWIGGVCAGIAHRLGVDPLIIRGVFIVLTLLAGIGVLAYGLAWALLPEPDGRIHAQEAGAGRWSTGMTGALIASILGLTGLGGGFWGWGGHGLGGFLWTIFWMGGAIYLVYYLAQRNRNQRATAGLGTPSNQTTAQSPGYPTSTLSGTAPGYPSQGAFPAYGPPASGPTYAASAYDTKAYNAGTASYTAPGYAPQYGGGSGGAGTPGGGIGGHGRTPQPPRPHKPRPAGPGAPAVAIASGAALLVGGSLKALDATHVINLGDSVNAIAWASAAAVLGLGILIAGLRGRTAGILSFFAVVALVIGGFFNLVGHGDRVRFQDVAWSPATLQDARNGFDVTAGRGTIDLTSLAANAPLRTDVVIPLDITAANVTVVIPDNVPVQINADMTMGNINENRDGNQIYNADQPGSRIVVTIDGTFSNITIKERN</sequence>
<dbReference type="PANTHER" id="PTHR33885">
    <property type="entry name" value="PHAGE SHOCK PROTEIN C"/>
    <property type="match status" value="1"/>
</dbReference>
<evidence type="ECO:0000256" key="2">
    <source>
        <dbReference type="ARBA" id="ARBA00022475"/>
    </source>
</evidence>
<name>A0A3P5WUV7_9MICC</name>
<evidence type="ECO:0000313" key="9">
    <source>
        <dbReference type="EMBL" id="VDC22980.1"/>
    </source>
</evidence>
<comment type="subcellular location">
    <subcellularLocation>
        <location evidence="1">Cell membrane</location>
        <topology evidence="1">Single-pass membrane protein</topology>
    </subcellularLocation>
</comment>
<dbReference type="InterPro" id="IPR007168">
    <property type="entry name" value="Phageshock_PspC_N"/>
</dbReference>
<dbReference type="InterPro" id="IPR052027">
    <property type="entry name" value="PspC"/>
</dbReference>
<dbReference type="AlphaFoldDB" id="A0A3P5WUV7"/>
<keyword evidence="3 7" id="KW-0812">Transmembrane</keyword>
<feature type="transmembrane region" description="Helical" evidence="7">
    <location>
        <begin position="94"/>
        <end position="121"/>
    </location>
</feature>
<dbReference type="OrthoDB" id="7359894at2"/>
<feature type="region of interest" description="Disordered" evidence="6">
    <location>
        <begin position="1"/>
        <end position="52"/>
    </location>
</feature>
<keyword evidence="4 7" id="KW-1133">Transmembrane helix</keyword>
<feature type="transmembrane region" description="Helical" evidence="7">
    <location>
        <begin position="341"/>
        <end position="360"/>
    </location>
</feature>
<feature type="region of interest" description="Disordered" evidence="6">
    <location>
        <begin position="273"/>
        <end position="307"/>
    </location>
</feature>
<feature type="compositionally biased region" description="Polar residues" evidence="6">
    <location>
        <begin position="198"/>
        <end position="222"/>
    </location>
</feature>
<evidence type="ECO:0000256" key="3">
    <source>
        <dbReference type="ARBA" id="ARBA00022692"/>
    </source>
</evidence>
<keyword evidence="2" id="KW-1003">Cell membrane</keyword>
<reference evidence="9 10" key="1">
    <citation type="submission" date="2018-11" db="EMBL/GenBank/DDBJ databases">
        <authorList>
            <person name="Criscuolo A."/>
        </authorList>
    </citation>
    <scope>NUCLEOTIDE SEQUENCE [LARGE SCALE GENOMIC DNA]</scope>
    <source>
        <strain evidence="9">AT11b</strain>
    </source>
</reference>
<dbReference type="EMBL" id="UXAU01000018">
    <property type="protein sequence ID" value="VDC22980.1"/>
    <property type="molecule type" value="Genomic_DNA"/>
</dbReference>
<keyword evidence="10" id="KW-1185">Reference proteome</keyword>
<proteinExistence type="predicted"/>
<evidence type="ECO:0000256" key="1">
    <source>
        <dbReference type="ARBA" id="ARBA00004162"/>
    </source>
</evidence>
<evidence type="ECO:0000256" key="4">
    <source>
        <dbReference type="ARBA" id="ARBA00022989"/>
    </source>
</evidence>
<feature type="transmembrane region" description="Helical" evidence="7">
    <location>
        <begin position="170"/>
        <end position="189"/>
    </location>
</feature>
<dbReference type="GO" id="GO:0005886">
    <property type="term" value="C:plasma membrane"/>
    <property type="evidence" value="ECO:0007669"/>
    <property type="project" value="UniProtKB-SubCell"/>
</dbReference>
<feature type="domain" description="Phage shock protein PspC N-terminal" evidence="8">
    <location>
        <begin position="70"/>
        <end position="123"/>
    </location>
</feature>
<dbReference type="Pfam" id="PF04024">
    <property type="entry name" value="PspC"/>
    <property type="match status" value="1"/>
</dbReference>
<dbReference type="PANTHER" id="PTHR33885:SF3">
    <property type="entry name" value="PHAGE SHOCK PROTEIN C"/>
    <property type="match status" value="1"/>
</dbReference>
<dbReference type="RefSeq" id="WP_124091071.1">
    <property type="nucleotide sequence ID" value="NZ_CBCRYA010000016.1"/>
</dbReference>
<dbReference type="Proteomes" id="UP000280861">
    <property type="component" value="Unassembled WGS sequence"/>
</dbReference>
<protein>
    <submittedName>
        <fullName evidence="9">PspC domain protein</fullName>
    </submittedName>
</protein>